<reference evidence="1" key="1">
    <citation type="submission" date="2022-11" db="EMBL/GenBank/DDBJ databases">
        <title>Chromosome-level genome of Pogonophryne albipinna.</title>
        <authorList>
            <person name="Jo E."/>
        </authorList>
    </citation>
    <scope>NUCLEOTIDE SEQUENCE</scope>
    <source>
        <strain evidence="1">SGF0006</strain>
        <tissue evidence="1">Muscle</tissue>
    </source>
</reference>
<dbReference type="EMBL" id="JAPTMU010000003">
    <property type="protein sequence ID" value="KAJ4945940.1"/>
    <property type="molecule type" value="Genomic_DNA"/>
</dbReference>
<dbReference type="PANTHER" id="PTHR35256">
    <property type="entry name" value="CHROMOSOME 8 OPEN READING FRAME 48"/>
    <property type="match status" value="1"/>
</dbReference>
<gene>
    <name evidence="1" type="ORF">JOQ06_023618</name>
</gene>
<evidence type="ECO:0000313" key="1">
    <source>
        <dbReference type="EMBL" id="KAJ4945940.1"/>
    </source>
</evidence>
<dbReference type="Proteomes" id="UP001219934">
    <property type="component" value="Unassembled WGS sequence"/>
</dbReference>
<organism evidence="1 2">
    <name type="scientific">Pogonophryne albipinna</name>
    <dbReference type="NCBI Taxonomy" id="1090488"/>
    <lineage>
        <taxon>Eukaryota</taxon>
        <taxon>Metazoa</taxon>
        <taxon>Chordata</taxon>
        <taxon>Craniata</taxon>
        <taxon>Vertebrata</taxon>
        <taxon>Euteleostomi</taxon>
        <taxon>Actinopterygii</taxon>
        <taxon>Neopterygii</taxon>
        <taxon>Teleostei</taxon>
        <taxon>Neoteleostei</taxon>
        <taxon>Acanthomorphata</taxon>
        <taxon>Eupercaria</taxon>
        <taxon>Perciformes</taxon>
        <taxon>Notothenioidei</taxon>
        <taxon>Pogonophryne</taxon>
    </lineage>
</organism>
<name>A0AAD6BJH9_9TELE</name>
<protein>
    <submittedName>
        <fullName evidence="1">Uncharacterized protein</fullName>
    </submittedName>
</protein>
<proteinExistence type="predicted"/>
<accession>A0AAD6BJH9</accession>
<dbReference type="PANTHER" id="PTHR35256:SF1">
    <property type="entry name" value="EXPRESSED SEQUENCE AI429214"/>
    <property type="match status" value="1"/>
</dbReference>
<dbReference type="InterPro" id="IPR027932">
    <property type="entry name" value="DUF4606"/>
</dbReference>
<sequence length="221" mass="24987">MEEKWEALCRRMTARVRNQQQHPWLYAERGRHKGARGREMTACGRQVSADQFRDDGECNLPLPECGGRDRTSPKYLKSQGPEVHTVPPQLLLMLRLKTVKEDMRRAAEVELHDPAACRVCEQERASLALISFIGRKKTQLKLQTLTGRLNTHLSYGPFNAPHWIWEGTTKVVMCGSQQPVVAVATAKDRGVALATDEVRSYPDKNATGTHLARPRCPFSDR</sequence>
<evidence type="ECO:0000313" key="2">
    <source>
        <dbReference type="Proteomes" id="UP001219934"/>
    </source>
</evidence>
<dbReference type="Pfam" id="PF15379">
    <property type="entry name" value="DUF4606"/>
    <property type="match status" value="1"/>
</dbReference>
<dbReference type="AlphaFoldDB" id="A0AAD6BJH9"/>
<keyword evidence="2" id="KW-1185">Reference proteome</keyword>
<comment type="caution">
    <text evidence="1">The sequence shown here is derived from an EMBL/GenBank/DDBJ whole genome shotgun (WGS) entry which is preliminary data.</text>
</comment>